<accession>A0A4C1WPA9</accession>
<dbReference type="AlphaFoldDB" id="A0A4C1WPA9"/>
<protein>
    <submittedName>
        <fullName evidence="1">Uncharacterized protein</fullName>
    </submittedName>
</protein>
<dbReference type="Proteomes" id="UP000299102">
    <property type="component" value="Unassembled WGS sequence"/>
</dbReference>
<organism evidence="1 2">
    <name type="scientific">Eumeta variegata</name>
    <name type="common">Bagworm moth</name>
    <name type="synonym">Eumeta japonica</name>
    <dbReference type="NCBI Taxonomy" id="151549"/>
    <lineage>
        <taxon>Eukaryota</taxon>
        <taxon>Metazoa</taxon>
        <taxon>Ecdysozoa</taxon>
        <taxon>Arthropoda</taxon>
        <taxon>Hexapoda</taxon>
        <taxon>Insecta</taxon>
        <taxon>Pterygota</taxon>
        <taxon>Neoptera</taxon>
        <taxon>Endopterygota</taxon>
        <taxon>Lepidoptera</taxon>
        <taxon>Glossata</taxon>
        <taxon>Ditrysia</taxon>
        <taxon>Tineoidea</taxon>
        <taxon>Psychidae</taxon>
        <taxon>Oiketicinae</taxon>
        <taxon>Eumeta</taxon>
    </lineage>
</organism>
<name>A0A4C1WPA9_EUMVA</name>
<evidence type="ECO:0000313" key="2">
    <source>
        <dbReference type="Proteomes" id="UP000299102"/>
    </source>
</evidence>
<dbReference type="EMBL" id="BGZK01000621">
    <property type="protein sequence ID" value="GBP53326.1"/>
    <property type="molecule type" value="Genomic_DNA"/>
</dbReference>
<keyword evidence="2" id="KW-1185">Reference proteome</keyword>
<proteinExistence type="predicted"/>
<comment type="caution">
    <text evidence="1">The sequence shown here is derived from an EMBL/GenBank/DDBJ whole genome shotgun (WGS) entry which is preliminary data.</text>
</comment>
<evidence type="ECO:0000313" key="1">
    <source>
        <dbReference type="EMBL" id="GBP53326.1"/>
    </source>
</evidence>
<gene>
    <name evidence="1" type="ORF">EVAR_46583_1</name>
</gene>
<sequence>MWTSDFHSIFLLNQYKTRFRHLRRQGTRPLFRIHYEYLITQQRVKWPRRQGAPCSSDVRYARMRSDVVTDESSGISGGEITPAGEVLRGRARFRRAAPRVLCGARPRPPRPI</sequence>
<reference evidence="1 2" key="1">
    <citation type="journal article" date="2019" name="Commun. Biol.">
        <title>The bagworm genome reveals a unique fibroin gene that provides high tensile strength.</title>
        <authorList>
            <person name="Kono N."/>
            <person name="Nakamura H."/>
            <person name="Ohtoshi R."/>
            <person name="Tomita M."/>
            <person name="Numata K."/>
            <person name="Arakawa K."/>
        </authorList>
    </citation>
    <scope>NUCLEOTIDE SEQUENCE [LARGE SCALE GENOMIC DNA]</scope>
</reference>